<dbReference type="InterPro" id="IPR013325">
    <property type="entry name" value="RNA_pol_sigma_r2"/>
</dbReference>
<organism evidence="7 8">
    <name type="scientific">Bacteroides sedimenti</name>
    <dbReference type="NCBI Taxonomy" id="2136147"/>
    <lineage>
        <taxon>Bacteria</taxon>
        <taxon>Pseudomonadati</taxon>
        <taxon>Bacteroidota</taxon>
        <taxon>Bacteroidia</taxon>
        <taxon>Bacteroidales</taxon>
        <taxon>Bacteroidaceae</taxon>
        <taxon>Bacteroides</taxon>
    </lineage>
</organism>
<comment type="similarity">
    <text evidence="1">Belongs to the sigma-70 factor family. ECF subfamily.</text>
</comment>
<protein>
    <submittedName>
        <fullName evidence="7">DNA-directed RNA polymerase sigma-70 factor</fullName>
    </submittedName>
</protein>
<gene>
    <name evidence="7" type="ORF">BSYN_26910</name>
</gene>
<keyword evidence="7" id="KW-0240">DNA-directed RNA polymerase</keyword>
<evidence type="ECO:0000256" key="1">
    <source>
        <dbReference type="ARBA" id="ARBA00010641"/>
    </source>
</evidence>
<dbReference type="Gene3D" id="1.10.10.10">
    <property type="entry name" value="Winged helix-like DNA-binding domain superfamily/Winged helix DNA-binding domain"/>
    <property type="match status" value="1"/>
</dbReference>
<name>A0ABM8IJL1_9BACE</name>
<evidence type="ECO:0000259" key="6">
    <source>
        <dbReference type="Pfam" id="PF08281"/>
    </source>
</evidence>
<dbReference type="Proteomes" id="UP001496674">
    <property type="component" value="Chromosome"/>
</dbReference>
<dbReference type="GO" id="GO:0000428">
    <property type="term" value="C:DNA-directed RNA polymerase complex"/>
    <property type="evidence" value="ECO:0007669"/>
    <property type="project" value="UniProtKB-KW"/>
</dbReference>
<dbReference type="SUPFAM" id="SSF88946">
    <property type="entry name" value="Sigma2 domain of RNA polymerase sigma factors"/>
    <property type="match status" value="1"/>
</dbReference>
<feature type="domain" description="RNA polymerase sigma factor 70 region 4 type 2" evidence="6">
    <location>
        <begin position="118"/>
        <end position="169"/>
    </location>
</feature>
<evidence type="ECO:0000256" key="4">
    <source>
        <dbReference type="ARBA" id="ARBA00023163"/>
    </source>
</evidence>
<dbReference type="InterPro" id="IPR014284">
    <property type="entry name" value="RNA_pol_sigma-70_dom"/>
</dbReference>
<evidence type="ECO:0000259" key="5">
    <source>
        <dbReference type="Pfam" id="PF04542"/>
    </source>
</evidence>
<dbReference type="EMBL" id="AP028055">
    <property type="protein sequence ID" value="BEH00427.1"/>
    <property type="molecule type" value="Genomic_DNA"/>
</dbReference>
<dbReference type="Pfam" id="PF04542">
    <property type="entry name" value="Sigma70_r2"/>
    <property type="match status" value="1"/>
</dbReference>
<dbReference type="InterPro" id="IPR013249">
    <property type="entry name" value="RNA_pol_sigma70_r4_t2"/>
</dbReference>
<proteinExistence type="inferred from homology"/>
<accession>A0ABM8IJL1</accession>
<keyword evidence="2" id="KW-0805">Transcription regulation</keyword>
<dbReference type="NCBIfam" id="TIGR02937">
    <property type="entry name" value="sigma70-ECF"/>
    <property type="match status" value="1"/>
</dbReference>
<feature type="domain" description="RNA polymerase sigma-70 region 2" evidence="5">
    <location>
        <begin position="21"/>
        <end position="87"/>
    </location>
</feature>
<dbReference type="InterPro" id="IPR007627">
    <property type="entry name" value="RNA_pol_sigma70_r2"/>
</dbReference>
<keyword evidence="4" id="KW-0804">Transcription</keyword>
<dbReference type="RefSeq" id="WP_353331769.1">
    <property type="nucleotide sequence ID" value="NZ_AP028055.1"/>
</dbReference>
<dbReference type="PANTHER" id="PTHR43133:SF46">
    <property type="entry name" value="RNA POLYMERASE SIGMA-70 FACTOR ECF SUBFAMILY"/>
    <property type="match status" value="1"/>
</dbReference>
<evidence type="ECO:0000256" key="3">
    <source>
        <dbReference type="ARBA" id="ARBA00023082"/>
    </source>
</evidence>
<evidence type="ECO:0000256" key="2">
    <source>
        <dbReference type="ARBA" id="ARBA00023015"/>
    </source>
</evidence>
<evidence type="ECO:0000313" key="8">
    <source>
        <dbReference type="Proteomes" id="UP001496674"/>
    </source>
</evidence>
<dbReference type="InterPro" id="IPR036388">
    <property type="entry name" value="WH-like_DNA-bd_sf"/>
</dbReference>
<evidence type="ECO:0000313" key="7">
    <source>
        <dbReference type="EMBL" id="BEH00427.1"/>
    </source>
</evidence>
<dbReference type="SUPFAM" id="SSF88659">
    <property type="entry name" value="Sigma3 and sigma4 domains of RNA polymerase sigma factors"/>
    <property type="match status" value="1"/>
</dbReference>
<dbReference type="Gene3D" id="1.10.1740.10">
    <property type="match status" value="1"/>
</dbReference>
<keyword evidence="8" id="KW-1185">Reference proteome</keyword>
<dbReference type="PANTHER" id="PTHR43133">
    <property type="entry name" value="RNA POLYMERASE ECF-TYPE SIGMA FACTO"/>
    <property type="match status" value="1"/>
</dbReference>
<reference evidence="7 8" key="1">
    <citation type="submission" date="2023-04" db="EMBL/GenBank/DDBJ databases">
        <title>Draft genome sequence of acteroides sedimenti strain YN3PY1.</title>
        <authorList>
            <person name="Yoshida N."/>
        </authorList>
    </citation>
    <scope>NUCLEOTIDE SEQUENCE [LARGE SCALE GENOMIC DNA]</scope>
    <source>
        <strain evidence="7 8">YN3PY1</strain>
    </source>
</reference>
<dbReference type="Pfam" id="PF08281">
    <property type="entry name" value="Sigma70_r4_2"/>
    <property type="match status" value="1"/>
</dbReference>
<sequence length="183" mass="21815">MDETFLVRQLKEGNQLAFNNLYKIYSAKAFALSFKYLCNKELAEDAVQNLFMKIWIKREDLDEDKPINRFIFTVLKNDLLNILRDTKNDIFVLDDCLEFLNYLDEETSYQELEQEQFEMIHKAIEQLSPQRKKIFAMKISGKYSNQEIADLLHLSVNTIKFQYCQSIKQIKTLIREYAIMLLM</sequence>
<keyword evidence="3" id="KW-0731">Sigma factor</keyword>
<dbReference type="InterPro" id="IPR039425">
    <property type="entry name" value="RNA_pol_sigma-70-like"/>
</dbReference>
<dbReference type="InterPro" id="IPR013324">
    <property type="entry name" value="RNA_pol_sigma_r3/r4-like"/>
</dbReference>